<name>A0A1W1BLW7_9ZZZZ</name>
<accession>A0A1W1BLW7</accession>
<dbReference type="PROSITE" id="PS51257">
    <property type="entry name" value="PROKAR_LIPOPROTEIN"/>
    <property type="match status" value="1"/>
</dbReference>
<proteinExistence type="predicted"/>
<protein>
    <submittedName>
        <fullName evidence="2">Uncharacterized protein</fullName>
    </submittedName>
</protein>
<organism evidence="2">
    <name type="scientific">hydrothermal vent metagenome</name>
    <dbReference type="NCBI Taxonomy" id="652676"/>
    <lineage>
        <taxon>unclassified sequences</taxon>
        <taxon>metagenomes</taxon>
        <taxon>ecological metagenomes</taxon>
    </lineage>
</organism>
<dbReference type="EMBL" id="FPHC01000033">
    <property type="protein sequence ID" value="SFV54528.1"/>
    <property type="molecule type" value="Genomic_DNA"/>
</dbReference>
<feature type="coiled-coil region" evidence="1">
    <location>
        <begin position="23"/>
        <end position="76"/>
    </location>
</feature>
<evidence type="ECO:0000256" key="1">
    <source>
        <dbReference type="SAM" id="Coils"/>
    </source>
</evidence>
<sequence>MKYILMVSLILFSIFGCESKEEIERAKRAEAFKQELIAKAKKEQELKAQEAREAEIKAKKDRLKRLKEAKEAEERAKDPSLMNELGLSMYDGKLIIDTNKTKKFFSDIGKKLSITDRELKDGNLTITKDAGVEITEDSMSIDFNKTGAFLESLGKKIETFSKEFDNLSKSFYNDEKNNTKRER</sequence>
<dbReference type="AlphaFoldDB" id="A0A1W1BLW7"/>
<gene>
    <name evidence="2" type="ORF">MNB_SV-6-1426</name>
</gene>
<reference evidence="2" key="1">
    <citation type="submission" date="2016-10" db="EMBL/GenBank/DDBJ databases">
        <authorList>
            <person name="de Groot N.N."/>
        </authorList>
    </citation>
    <scope>NUCLEOTIDE SEQUENCE</scope>
</reference>
<evidence type="ECO:0000313" key="2">
    <source>
        <dbReference type="EMBL" id="SFV54528.1"/>
    </source>
</evidence>
<keyword evidence="1" id="KW-0175">Coiled coil</keyword>